<dbReference type="InterPro" id="IPR011257">
    <property type="entry name" value="DNA_glycosylase"/>
</dbReference>
<feature type="binding site" evidence="1">
    <location>
        <position position="122"/>
    </location>
    <ligand>
        <name>Zn(2+)</name>
        <dbReference type="ChEBI" id="CHEBI:29105"/>
    </ligand>
</feature>
<keyword evidence="1" id="KW-0862">Zinc</keyword>
<dbReference type="Gene3D" id="1.10.340.30">
    <property type="entry name" value="Hypothetical protein, domain 2"/>
    <property type="match status" value="1"/>
</dbReference>
<feature type="binding site" evidence="1">
    <location>
        <position position="279"/>
    </location>
    <ligand>
        <name>Zn(2+)</name>
        <dbReference type="ChEBI" id="CHEBI:29105"/>
    </ligand>
</feature>
<evidence type="ECO:0000256" key="1">
    <source>
        <dbReference type="PIRSR" id="PIRSR605019-1"/>
    </source>
</evidence>
<dbReference type="PANTHER" id="PTHR31116">
    <property type="entry name" value="OS04G0501200 PROTEIN"/>
    <property type="match status" value="1"/>
</dbReference>
<dbReference type="AlphaFoldDB" id="A0AAV8PRD4"/>
<dbReference type="InterPro" id="IPR005019">
    <property type="entry name" value="Adenine_glyco"/>
</dbReference>
<evidence type="ECO:0008006" key="5">
    <source>
        <dbReference type="Google" id="ProtNLM"/>
    </source>
</evidence>
<feature type="binding site" evidence="1">
    <location>
        <position position="283"/>
    </location>
    <ligand>
        <name>Zn(2+)</name>
        <dbReference type="ChEBI" id="CHEBI:29105"/>
    </ligand>
</feature>
<organism evidence="3 4">
    <name type="scientific">Ensete ventricosum</name>
    <name type="common">Abyssinian banana</name>
    <name type="synonym">Musa ensete</name>
    <dbReference type="NCBI Taxonomy" id="4639"/>
    <lineage>
        <taxon>Eukaryota</taxon>
        <taxon>Viridiplantae</taxon>
        <taxon>Streptophyta</taxon>
        <taxon>Embryophyta</taxon>
        <taxon>Tracheophyta</taxon>
        <taxon>Spermatophyta</taxon>
        <taxon>Magnoliopsida</taxon>
        <taxon>Liliopsida</taxon>
        <taxon>Zingiberales</taxon>
        <taxon>Musaceae</taxon>
        <taxon>Ensete</taxon>
    </lineage>
</organism>
<accession>A0AAV8PRD4</accession>
<keyword evidence="1" id="KW-0479">Metal-binding</keyword>
<dbReference type="Pfam" id="PF03352">
    <property type="entry name" value="Adenine_glyco"/>
    <property type="match status" value="1"/>
</dbReference>
<dbReference type="SUPFAM" id="SSF48150">
    <property type="entry name" value="DNA-glycosylase"/>
    <property type="match status" value="1"/>
</dbReference>
<protein>
    <recommendedName>
        <fullName evidence="5">DNA-3-methyladenine glycosylase I</fullName>
    </recommendedName>
</protein>
<reference evidence="3 4" key="1">
    <citation type="submission" date="2022-12" db="EMBL/GenBank/DDBJ databases">
        <title>Chromosome-scale assembly of the Ensete ventricosum genome.</title>
        <authorList>
            <person name="Dussert Y."/>
            <person name="Stocks J."/>
            <person name="Wendawek A."/>
            <person name="Woldeyes F."/>
            <person name="Nichols R.A."/>
            <person name="Borrell J.S."/>
        </authorList>
    </citation>
    <scope>NUCLEOTIDE SEQUENCE [LARGE SCALE GENOMIC DNA]</scope>
    <source>
        <strain evidence="4">cv. Maze</strain>
        <tissue evidence="3">Seeds</tissue>
    </source>
</reference>
<sequence>MGSRSESKLHSNPRQVRRHGAAKSRVSRPTECAWKKKETLELDRNVSEDGSSTSESSCGLSGLKAGRFESRNRQTRVKPVKVASQGVGEAVVVPPLQLERTIGKRRCPWITAFSEPLYVLFHDEEWGLPIYDDQKLFEVLSLSAALSEFSWPTILNKREKFRKLFDNFDPASVAKFNEKKILSLKSSGSLLSEQKMRAVVENARQIFKVIEEFGSFSNYCWSFVNHKPIVNGFRYARQVPVKSPKAEIISKDLMRRGFHCVGPTIIYSFMQAAGIVNDHLSSCFRFTDCNGSCYIQLKIKAEATSLAKKLNQSCTLQA</sequence>
<proteinExistence type="predicted"/>
<dbReference type="EMBL" id="JAQQAF010000009">
    <property type="protein sequence ID" value="KAJ8459478.1"/>
    <property type="molecule type" value="Genomic_DNA"/>
</dbReference>
<evidence type="ECO:0000313" key="4">
    <source>
        <dbReference type="Proteomes" id="UP001222027"/>
    </source>
</evidence>
<dbReference type="GO" id="GO:0046872">
    <property type="term" value="F:metal ion binding"/>
    <property type="evidence" value="ECO:0007669"/>
    <property type="project" value="UniProtKB-KW"/>
</dbReference>
<comment type="caution">
    <text evidence="3">The sequence shown here is derived from an EMBL/GenBank/DDBJ whole genome shotgun (WGS) entry which is preliminary data.</text>
</comment>
<dbReference type="Proteomes" id="UP001222027">
    <property type="component" value="Unassembled WGS sequence"/>
</dbReference>
<keyword evidence="4" id="KW-1185">Reference proteome</keyword>
<evidence type="ECO:0000256" key="2">
    <source>
        <dbReference type="SAM" id="MobiDB-lite"/>
    </source>
</evidence>
<dbReference type="PANTHER" id="PTHR31116:SF25">
    <property type="entry name" value="DNA GLYCOSYLASE SUPERFAMILY PROTEIN"/>
    <property type="match status" value="1"/>
</dbReference>
<gene>
    <name evidence="3" type="ORF">OPV22_032404</name>
</gene>
<dbReference type="GO" id="GO:0008725">
    <property type="term" value="F:DNA-3-methyladenine glycosylase activity"/>
    <property type="evidence" value="ECO:0007669"/>
    <property type="project" value="InterPro"/>
</dbReference>
<dbReference type="GO" id="GO:0006284">
    <property type="term" value="P:base-excision repair"/>
    <property type="evidence" value="ECO:0007669"/>
    <property type="project" value="InterPro"/>
</dbReference>
<evidence type="ECO:0000313" key="3">
    <source>
        <dbReference type="EMBL" id="KAJ8459478.1"/>
    </source>
</evidence>
<name>A0AAV8PRD4_ENSVE</name>
<feature type="compositionally biased region" description="Basic residues" evidence="2">
    <location>
        <begin position="15"/>
        <end position="26"/>
    </location>
</feature>
<feature type="binding site" evidence="1">
    <location>
        <position position="107"/>
    </location>
    <ligand>
        <name>Zn(2+)</name>
        <dbReference type="ChEBI" id="CHEBI:29105"/>
    </ligand>
</feature>
<feature type="region of interest" description="Disordered" evidence="2">
    <location>
        <begin position="1"/>
        <end position="30"/>
    </location>
</feature>